<dbReference type="InterPro" id="IPR052182">
    <property type="entry name" value="Glycogen/Maltodextrin_Phosph"/>
</dbReference>
<feature type="domain" description="DUF3417" evidence="12">
    <location>
        <begin position="13"/>
        <end position="127"/>
    </location>
</feature>
<evidence type="ECO:0000256" key="2">
    <source>
        <dbReference type="ARBA" id="ARBA00001933"/>
    </source>
</evidence>
<dbReference type="InterPro" id="IPR035090">
    <property type="entry name" value="Pyridoxal_P_attach_site"/>
</dbReference>
<organism evidence="13 14">
    <name type="scientific">Spinactinospora alkalitolerans</name>
    <dbReference type="NCBI Taxonomy" id="687207"/>
    <lineage>
        <taxon>Bacteria</taxon>
        <taxon>Bacillati</taxon>
        <taxon>Actinomycetota</taxon>
        <taxon>Actinomycetes</taxon>
        <taxon>Streptosporangiales</taxon>
        <taxon>Nocardiopsidaceae</taxon>
        <taxon>Spinactinospora</taxon>
    </lineage>
</organism>
<dbReference type="GO" id="GO:0030170">
    <property type="term" value="F:pyridoxal phosphate binding"/>
    <property type="evidence" value="ECO:0007669"/>
    <property type="project" value="InterPro"/>
</dbReference>
<evidence type="ECO:0000256" key="4">
    <source>
        <dbReference type="ARBA" id="ARBA00012591"/>
    </source>
</evidence>
<evidence type="ECO:0000256" key="7">
    <source>
        <dbReference type="ARBA" id="ARBA00022679"/>
    </source>
</evidence>
<feature type="modified residue" description="N6-(pyridoxal phosphate)lysine" evidence="11">
    <location>
        <position position="619"/>
    </location>
</feature>
<dbReference type="NCBIfam" id="TIGR02094">
    <property type="entry name" value="more_P_ylases"/>
    <property type="match status" value="1"/>
</dbReference>
<keyword evidence="5" id="KW-0021">Allosteric enzyme</keyword>
<evidence type="ECO:0000256" key="3">
    <source>
        <dbReference type="ARBA" id="ARBA00006047"/>
    </source>
</evidence>
<evidence type="ECO:0000313" key="14">
    <source>
        <dbReference type="Proteomes" id="UP000589036"/>
    </source>
</evidence>
<dbReference type="Pfam" id="PF00343">
    <property type="entry name" value="Phosphorylase"/>
    <property type="match status" value="1"/>
</dbReference>
<keyword evidence="7 13" id="KW-0808">Transferase</keyword>
<evidence type="ECO:0000256" key="1">
    <source>
        <dbReference type="ARBA" id="ARBA00001275"/>
    </source>
</evidence>
<dbReference type="AlphaFoldDB" id="A0A852TVB3"/>
<comment type="similarity">
    <text evidence="3">Belongs to the glycogen phosphorylase family.</text>
</comment>
<keyword evidence="6 13" id="KW-0328">Glycosyltransferase</keyword>
<gene>
    <name evidence="13" type="ORF">HDA32_000960</name>
</gene>
<dbReference type="RefSeq" id="WP_179642022.1">
    <property type="nucleotide sequence ID" value="NZ_BAAAYY010000024.1"/>
</dbReference>
<comment type="catalytic activity">
    <reaction evidence="1">
        <text>[(1-&gt;4)-alpha-D-glucosyl](n) + phosphate = [(1-&gt;4)-alpha-D-glucosyl](n-1) + alpha-D-glucose 1-phosphate</text>
        <dbReference type="Rhea" id="RHEA:41732"/>
        <dbReference type="Rhea" id="RHEA-COMP:9584"/>
        <dbReference type="Rhea" id="RHEA-COMP:9586"/>
        <dbReference type="ChEBI" id="CHEBI:15444"/>
        <dbReference type="ChEBI" id="CHEBI:43474"/>
        <dbReference type="ChEBI" id="CHEBI:58601"/>
        <dbReference type="EC" id="2.4.1.1"/>
    </reaction>
</comment>
<keyword evidence="8 11" id="KW-0663">Pyridoxal phosphate</keyword>
<proteinExistence type="inferred from homology"/>
<evidence type="ECO:0000313" key="13">
    <source>
        <dbReference type="EMBL" id="NYE45840.1"/>
    </source>
</evidence>
<dbReference type="InterPro" id="IPR000811">
    <property type="entry name" value="Glyco_trans_35"/>
</dbReference>
<dbReference type="SUPFAM" id="SSF53756">
    <property type="entry name" value="UDP-Glycosyltransferase/glycogen phosphorylase"/>
    <property type="match status" value="1"/>
</dbReference>
<dbReference type="PANTHER" id="PTHR42655">
    <property type="entry name" value="GLYCOGEN PHOSPHORYLASE"/>
    <property type="match status" value="1"/>
</dbReference>
<evidence type="ECO:0000256" key="11">
    <source>
        <dbReference type="PIRSR" id="PIRSR000460-1"/>
    </source>
</evidence>
<dbReference type="EC" id="2.4.1.1" evidence="4"/>
<dbReference type="PANTHER" id="PTHR42655:SF1">
    <property type="entry name" value="GLYCOGEN PHOSPHORYLASE"/>
    <property type="match status" value="1"/>
</dbReference>
<evidence type="ECO:0000256" key="9">
    <source>
        <dbReference type="ARBA" id="ARBA00023277"/>
    </source>
</evidence>
<dbReference type="Pfam" id="PF11897">
    <property type="entry name" value="DUF3417"/>
    <property type="match status" value="1"/>
</dbReference>
<dbReference type="Proteomes" id="UP000589036">
    <property type="component" value="Unassembled WGS sequence"/>
</dbReference>
<dbReference type="GO" id="GO:0005975">
    <property type="term" value="P:carbohydrate metabolic process"/>
    <property type="evidence" value="ECO:0007669"/>
    <property type="project" value="InterPro"/>
</dbReference>
<keyword evidence="9" id="KW-0119">Carbohydrate metabolism</keyword>
<evidence type="ECO:0000256" key="8">
    <source>
        <dbReference type="ARBA" id="ARBA00022898"/>
    </source>
</evidence>
<evidence type="ECO:0000256" key="6">
    <source>
        <dbReference type="ARBA" id="ARBA00022676"/>
    </source>
</evidence>
<reference evidence="13 14" key="1">
    <citation type="submission" date="2020-07" db="EMBL/GenBank/DDBJ databases">
        <title>Sequencing the genomes of 1000 actinobacteria strains.</title>
        <authorList>
            <person name="Klenk H.-P."/>
        </authorList>
    </citation>
    <scope>NUCLEOTIDE SEQUENCE [LARGE SCALE GENOMIC DNA]</scope>
    <source>
        <strain evidence="13 14">CXB654</strain>
    </source>
</reference>
<protein>
    <recommendedName>
        <fullName evidence="4">glycogen phosphorylase</fullName>
        <ecNumber evidence="4">2.4.1.1</ecNumber>
    </recommendedName>
</protein>
<dbReference type="PROSITE" id="PS00102">
    <property type="entry name" value="PHOSPHORYLASE"/>
    <property type="match status" value="1"/>
</dbReference>
<keyword evidence="14" id="KW-1185">Reference proteome</keyword>
<dbReference type="GO" id="GO:0008184">
    <property type="term" value="F:glycogen phosphorylase activity"/>
    <property type="evidence" value="ECO:0007669"/>
    <property type="project" value="InterPro"/>
</dbReference>
<dbReference type="Gene3D" id="3.40.50.2000">
    <property type="entry name" value="Glycogen Phosphorylase B"/>
    <property type="match status" value="3"/>
</dbReference>
<comment type="caution">
    <text evidence="13">The sequence shown here is derived from an EMBL/GenBank/DDBJ whole genome shotgun (WGS) entry which is preliminary data.</text>
</comment>
<comment type="function">
    <text evidence="10">Phosphorylase is an important allosteric enzyme in carbohydrate metabolism. Enzymes from different sources differ in their regulatory mechanisms and in their natural substrates. However, all known phosphorylases share catalytic and structural properties.</text>
</comment>
<dbReference type="PIRSF" id="PIRSF000460">
    <property type="entry name" value="Pprylas_GlgP"/>
    <property type="match status" value="1"/>
</dbReference>
<evidence type="ECO:0000256" key="5">
    <source>
        <dbReference type="ARBA" id="ARBA00022533"/>
    </source>
</evidence>
<dbReference type="InterPro" id="IPR011834">
    <property type="entry name" value="Agluc_phsphrylas"/>
</dbReference>
<evidence type="ECO:0000256" key="10">
    <source>
        <dbReference type="ARBA" id="ARBA00025174"/>
    </source>
</evidence>
<comment type="cofactor">
    <cofactor evidence="2">
        <name>pyridoxal 5'-phosphate</name>
        <dbReference type="ChEBI" id="CHEBI:597326"/>
    </cofactor>
</comment>
<dbReference type="InterPro" id="IPR024517">
    <property type="entry name" value="Glycogen_phosphorylase_DUF3417"/>
</dbReference>
<dbReference type="EMBL" id="JACCCC010000001">
    <property type="protein sequence ID" value="NYE45840.1"/>
    <property type="molecule type" value="Genomic_DNA"/>
</dbReference>
<accession>A0A852TVB3</accession>
<name>A0A852TVB3_9ACTN</name>
<evidence type="ECO:0000259" key="12">
    <source>
        <dbReference type="Pfam" id="PF11897"/>
    </source>
</evidence>
<sequence>MKAIRRFTVRTVLPEELAPLGRLAANLRWAWHVPTREIFAAVDPDIWEAVDHDPLRLLGEVAGERLAELAADSGFRSRLNDVAADLDGYLAEPRWYQGLRGDPGDPGGQEPPAAIAYFSAEYGLTAAMPQYSGGLGILAGDHLKSASDLGVPVVGVGLLYRHGYFSQTLSPEGWQLEHYPEIDPRGLPMTQLQDRAGDPVRVVIDLPDRRRLVAHVWVVRVGRVPLLLLDACQEMNDPELRGVTDRLYGGGSEHRLRQELLLGVGGVRAVRAYCELTGHPAPEVFHMNEGHAGFLGLERVREYIAAEDLTFEQALEATRAGTVFTTHTPVPAGIDRFPRDLVERHFSGDSAIAGLPVDRAMALGAETYAGGDPNVFNMAVMGMRLAQRVNGVSRLHGAVSRRMFQGLWPGFDADDVPITSITNGVHARTWIAEEAQELAQRVVADSEEFTRPEGWRKVTGASELELWEMRRTLRERLVEDARKRLRRSWRQRGASEAELGWIDDVLDPDVLTIGFARRVPSYKRLTLMLRDTERLKSLLLHPERPVQIVIAGKAHPADEGGKRLIQDIVRFTDDPAVRHRIVFLPDYDMALARSLVQGSDVWLNNPLRPLEACGTSGMKVALNGGLNLSIRDGWWDEWFDGSNGWAIPTADGVGEPDRRDALEAAALYELFEDQVAPLFYDHDESGLPKRWLEMVKHTLVSLGPKVLANRMVRDYVELLYRPAAASSRLLTRRGDTAGVRELAAWKQRVRRAWPGVRIEHVEVAGVDDPPQVGGELKVRATLVLGDLDSADIRVEIAFGRINDSEELVEPSFAELAVASGEQQEGPLIRYTGSVPLERAGASGYTVRVLPKHPLLTDPAEMGLVVVPEPPGGMGNGMVLR</sequence>